<dbReference type="PATRIC" id="fig|1217721.7.peg.3536"/>
<feature type="transmembrane region" description="Helical" evidence="1">
    <location>
        <begin position="89"/>
        <end position="110"/>
    </location>
</feature>
<reference evidence="2 3" key="1">
    <citation type="submission" date="2014-07" db="EMBL/GenBank/DDBJ databases">
        <title>Complete Genome Sequence of Dyella japonica Strain A8 Isolated from Malaysian Tropical Soil.</title>
        <authorList>
            <person name="Hui R.K.H."/>
            <person name="Chen J.-W."/>
            <person name="Chan K.-G."/>
            <person name="Leung F.C.C."/>
        </authorList>
    </citation>
    <scope>NUCLEOTIDE SEQUENCE [LARGE SCALE GENOMIC DNA]</scope>
    <source>
        <strain evidence="2 3">A8</strain>
    </source>
</reference>
<proteinExistence type="predicted"/>
<feature type="transmembrane region" description="Helical" evidence="1">
    <location>
        <begin position="230"/>
        <end position="260"/>
    </location>
</feature>
<keyword evidence="1" id="KW-0812">Transmembrane</keyword>
<keyword evidence="1" id="KW-0472">Membrane</keyword>
<evidence type="ECO:0000256" key="1">
    <source>
        <dbReference type="SAM" id="Phobius"/>
    </source>
</evidence>
<feature type="transmembrane region" description="Helical" evidence="1">
    <location>
        <begin position="280"/>
        <end position="313"/>
    </location>
</feature>
<dbReference type="EMBL" id="CP008884">
    <property type="protein sequence ID" value="AIF48855.1"/>
    <property type="molecule type" value="Genomic_DNA"/>
</dbReference>
<dbReference type="RefSeq" id="WP_019466871.1">
    <property type="nucleotide sequence ID" value="NZ_ALOY01000179.1"/>
</dbReference>
<evidence type="ECO:0000313" key="2">
    <source>
        <dbReference type="EMBL" id="AIF48855.1"/>
    </source>
</evidence>
<gene>
    <name evidence="2" type="ORF">HY57_17220</name>
</gene>
<organism evidence="2 3">
    <name type="scientific">Dyella japonica A8</name>
    <dbReference type="NCBI Taxonomy" id="1217721"/>
    <lineage>
        <taxon>Bacteria</taxon>
        <taxon>Pseudomonadati</taxon>
        <taxon>Pseudomonadota</taxon>
        <taxon>Gammaproteobacteria</taxon>
        <taxon>Lysobacterales</taxon>
        <taxon>Rhodanobacteraceae</taxon>
        <taxon>Dyella</taxon>
    </lineage>
</organism>
<accession>A0A075K440</accession>
<keyword evidence="1" id="KW-1133">Transmembrane helix</keyword>
<protein>
    <submittedName>
        <fullName evidence="2">Uncharacterized protein</fullName>
    </submittedName>
</protein>
<dbReference type="KEGG" id="dja:HY57_17220"/>
<keyword evidence="3" id="KW-1185">Reference proteome</keyword>
<name>A0A075K440_9GAMM</name>
<evidence type="ECO:0000313" key="3">
    <source>
        <dbReference type="Proteomes" id="UP000027987"/>
    </source>
</evidence>
<dbReference type="AlphaFoldDB" id="A0A075K440"/>
<dbReference type="Proteomes" id="UP000027987">
    <property type="component" value="Chromosome"/>
</dbReference>
<feature type="transmembrane region" description="Helical" evidence="1">
    <location>
        <begin position="176"/>
        <end position="199"/>
    </location>
</feature>
<dbReference type="HOGENOM" id="CLU_078152_0_0_6"/>
<sequence length="320" mass="34354">MLTMSCRGKTVADFSISKAIGSGFSLVVRRPVSVLAWSVAYLLVVVVPIALTFGYLLSEMPSLFANLRQMDPHGGMPADIFRLQSRMMMANPLMMVTGLAGRALLVGAVYRSMLEPDNRRFFSLRFGKQELWLALSLFVYGLIVMFALLAVMLGGGVLGSLAWLIGSLIADPAAATLTRVVLIGCVVMAAAGVWIWVAVRLSLGPVMTFAEKEFRLPESWALTEGHAWKLAGLGITLAVIAFVFALIIEGIVMAIAYGQLGGLDKAHLQAFFPTGQMPHVVPLLLTLSPAIALGFALVGPLFAIMVAPLASVYRDLKGRT</sequence>
<feature type="transmembrane region" description="Helical" evidence="1">
    <location>
        <begin position="131"/>
        <end position="164"/>
    </location>
</feature>
<feature type="transmembrane region" description="Helical" evidence="1">
    <location>
        <begin position="34"/>
        <end position="57"/>
    </location>
</feature>
<dbReference type="OrthoDB" id="7185995at2"/>